<evidence type="ECO:0000313" key="3">
    <source>
        <dbReference type="Proteomes" id="UP001596045"/>
    </source>
</evidence>
<dbReference type="InterPro" id="IPR042095">
    <property type="entry name" value="SUMF_sf"/>
</dbReference>
<dbReference type="Proteomes" id="UP001596045">
    <property type="component" value="Unassembled WGS sequence"/>
</dbReference>
<dbReference type="PANTHER" id="PTHR23150:SF19">
    <property type="entry name" value="FORMYLGLYCINE-GENERATING ENZYME"/>
    <property type="match status" value="1"/>
</dbReference>
<dbReference type="InterPro" id="IPR016187">
    <property type="entry name" value="CTDL_fold"/>
</dbReference>
<dbReference type="InterPro" id="IPR005532">
    <property type="entry name" value="SUMF_dom"/>
</dbReference>
<dbReference type="EMBL" id="JBHSMT010000030">
    <property type="protein sequence ID" value="MFC5476356.1"/>
    <property type="molecule type" value="Genomic_DNA"/>
</dbReference>
<name>A0ABW0MHM2_9BURK</name>
<dbReference type="PANTHER" id="PTHR23150">
    <property type="entry name" value="SULFATASE MODIFYING FACTOR 1, 2"/>
    <property type="match status" value="1"/>
</dbReference>
<evidence type="ECO:0000313" key="2">
    <source>
        <dbReference type="EMBL" id="MFC5476356.1"/>
    </source>
</evidence>
<accession>A0ABW0MHM2</accession>
<gene>
    <name evidence="2" type="ORF">ACFPM8_20520</name>
</gene>
<reference evidence="3" key="1">
    <citation type="journal article" date="2019" name="Int. J. Syst. Evol. Microbiol.">
        <title>The Global Catalogue of Microorganisms (GCM) 10K type strain sequencing project: providing services to taxonomists for standard genome sequencing and annotation.</title>
        <authorList>
            <consortium name="The Broad Institute Genomics Platform"/>
            <consortium name="The Broad Institute Genome Sequencing Center for Infectious Disease"/>
            <person name="Wu L."/>
            <person name="Ma J."/>
        </authorList>
    </citation>
    <scope>NUCLEOTIDE SEQUENCE [LARGE SCALE GENOMIC DNA]</scope>
    <source>
        <strain evidence="3">JCM 17066</strain>
    </source>
</reference>
<dbReference type="RefSeq" id="WP_379000475.1">
    <property type="nucleotide sequence ID" value="NZ_JBHSMT010000030.1"/>
</dbReference>
<dbReference type="InterPro" id="IPR051043">
    <property type="entry name" value="Sulfatase_Mod_Factor_Kinase"/>
</dbReference>
<feature type="domain" description="Sulfatase-modifying factor enzyme-like" evidence="1">
    <location>
        <begin position="32"/>
        <end position="244"/>
    </location>
</feature>
<sequence length="253" mass="28310">MSFTIAIFPSCNATSVITMEKMEHPSETLDMQTVRIPAGTIALRDDRISRKWLVELQPFAIGRYPVTQAQYAAITGQRPSSTVAAQCPVENVSWLDAVRFCNMLSRAAGLPDCYEIHEDETGASLIPASSGYRLPTEAEWEYACRAGTNSPRYGELDDIAWYRENSAGRTHEVGQKQPNAWGLFDTLGNVWEWCADQYDPEVYGSYRVFRGGGWSDAERGCLATNRRRSHPTFAIDDLGFRVARSPDGTHANW</sequence>
<dbReference type="Pfam" id="PF03781">
    <property type="entry name" value="FGE-sulfatase"/>
    <property type="match status" value="1"/>
</dbReference>
<keyword evidence="3" id="KW-1185">Reference proteome</keyword>
<protein>
    <submittedName>
        <fullName evidence="2">Formylglycine-generating enzyme family protein</fullName>
    </submittedName>
</protein>
<dbReference type="SUPFAM" id="SSF56436">
    <property type="entry name" value="C-type lectin-like"/>
    <property type="match status" value="1"/>
</dbReference>
<comment type="caution">
    <text evidence="2">The sequence shown here is derived from an EMBL/GenBank/DDBJ whole genome shotgun (WGS) entry which is preliminary data.</text>
</comment>
<organism evidence="2 3">
    <name type="scientific">Paraherbaspirillum soli</name>
    <dbReference type="NCBI Taxonomy" id="631222"/>
    <lineage>
        <taxon>Bacteria</taxon>
        <taxon>Pseudomonadati</taxon>
        <taxon>Pseudomonadota</taxon>
        <taxon>Betaproteobacteria</taxon>
        <taxon>Burkholderiales</taxon>
        <taxon>Oxalobacteraceae</taxon>
        <taxon>Paraherbaspirillum</taxon>
    </lineage>
</organism>
<dbReference type="Gene3D" id="3.90.1580.10">
    <property type="entry name" value="paralog of FGE (formylglycine-generating enzyme)"/>
    <property type="match status" value="1"/>
</dbReference>
<evidence type="ECO:0000259" key="1">
    <source>
        <dbReference type="Pfam" id="PF03781"/>
    </source>
</evidence>
<proteinExistence type="predicted"/>